<protein>
    <recommendedName>
        <fullName evidence="3">DUF4364 domain-containing protein</fullName>
    </recommendedName>
</protein>
<dbReference type="EMBL" id="ACIP02000002">
    <property type="protein sequence ID" value="EEP28160.1"/>
    <property type="molecule type" value="Genomic_DNA"/>
</dbReference>
<dbReference type="InterPro" id="IPR025374">
    <property type="entry name" value="DUF4364"/>
</dbReference>
<evidence type="ECO:0000313" key="1">
    <source>
        <dbReference type="EMBL" id="EEP28160.1"/>
    </source>
</evidence>
<keyword evidence="2" id="KW-1185">Reference proteome</keyword>
<proteinExistence type="predicted"/>
<dbReference type="eggNOG" id="COG3432">
    <property type="taxonomic scope" value="Bacteria"/>
</dbReference>
<dbReference type="HOGENOM" id="CLU_103675_1_0_9"/>
<accession>C4GAL7</accession>
<evidence type="ECO:0008006" key="3">
    <source>
        <dbReference type="Google" id="ProtNLM"/>
    </source>
</evidence>
<dbReference type="Pfam" id="PF14277">
    <property type="entry name" value="DUF4364"/>
    <property type="match status" value="1"/>
</dbReference>
<dbReference type="AlphaFoldDB" id="C4GAL7"/>
<name>C4GAL7_9FIRM</name>
<gene>
    <name evidence="1" type="ORF">GCWU000342_00968</name>
</gene>
<reference evidence="1" key="1">
    <citation type="submission" date="2009-04" db="EMBL/GenBank/DDBJ databases">
        <authorList>
            <person name="Weinstock G."/>
            <person name="Sodergren E."/>
            <person name="Clifton S."/>
            <person name="Fulton L."/>
            <person name="Fulton B."/>
            <person name="Courtney L."/>
            <person name="Fronick C."/>
            <person name="Harrison M."/>
            <person name="Strong C."/>
            <person name="Farmer C."/>
            <person name="Delahaunty K."/>
            <person name="Markovic C."/>
            <person name="Hall O."/>
            <person name="Minx P."/>
            <person name="Tomlinson C."/>
            <person name="Mitreva M."/>
            <person name="Nelson J."/>
            <person name="Hou S."/>
            <person name="Wollam A."/>
            <person name="Pepin K.H."/>
            <person name="Johnson M."/>
            <person name="Bhonagiri V."/>
            <person name="Nash W.E."/>
            <person name="Warren W."/>
            <person name="Chinwalla A."/>
            <person name="Mardis E.R."/>
            <person name="Wilson R.K."/>
        </authorList>
    </citation>
    <scope>NUCLEOTIDE SEQUENCE [LARGE SCALE GENOMIC DNA]</scope>
    <source>
        <strain evidence="1">DSM 14600</strain>
    </source>
</reference>
<comment type="caution">
    <text evidence="1">The sequence shown here is derived from an EMBL/GenBank/DDBJ whole genome shotgun (WGS) entry which is preliminary data.</text>
</comment>
<sequence>MAGKDFILTEQNLLFKIMVLQLIHSAQEPLSKSQITDFFTDFRYADYFRVQSVIFELLESQMLIEGPRSTVHLYRLSEEGERTLEAFSDRISEAIAGDIRAYLSSQGKRICRENSLTANYDRSVGGGYIVRLIAREGNQEIIRLDLHVTGKEQAEALCYNWKIRYDEVYMQIVDLLLQ</sequence>
<dbReference type="Proteomes" id="UP000003494">
    <property type="component" value="Unassembled WGS sequence"/>
</dbReference>
<organism evidence="1 2">
    <name type="scientific">Shuttleworthella satelles DSM 14600</name>
    <dbReference type="NCBI Taxonomy" id="626523"/>
    <lineage>
        <taxon>Bacteria</taxon>
        <taxon>Bacillati</taxon>
        <taxon>Bacillota</taxon>
        <taxon>Clostridia</taxon>
        <taxon>Lachnospirales</taxon>
        <taxon>Lachnospiraceae</taxon>
        <taxon>Shuttleworthella</taxon>
    </lineage>
</organism>
<evidence type="ECO:0000313" key="2">
    <source>
        <dbReference type="Proteomes" id="UP000003494"/>
    </source>
</evidence>
<dbReference type="STRING" id="626523.GCWU000342_00968"/>